<name>A0A8E0NCV4_9CAUL</name>
<dbReference type="AlphaFoldDB" id="A0A8E0NCV4"/>
<evidence type="ECO:0000256" key="1">
    <source>
        <dbReference type="SAM" id="Phobius"/>
    </source>
</evidence>
<evidence type="ECO:0000313" key="3">
    <source>
        <dbReference type="Proteomes" id="UP000016569"/>
    </source>
</evidence>
<dbReference type="OrthoDB" id="9111327at2"/>
<keyword evidence="1" id="KW-0812">Transmembrane</keyword>
<dbReference type="EMBL" id="BATC01000047">
    <property type="protein sequence ID" value="GAD60001.1"/>
    <property type="molecule type" value="Genomic_DNA"/>
</dbReference>
<dbReference type="Proteomes" id="UP000016569">
    <property type="component" value="Unassembled WGS sequence"/>
</dbReference>
<feature type="transmembrane region" description="Helical" evidence="1">
    <location>
        <begin position="287"/>
        <end position="307"/>
    </location>
</feature>
<gene>
    <name evidence="2" type="ORF">MBEBAB_2251</name>
</gene>
<organism evidence="2 3">
    <name type="scientific">Brevundimonas abyssalis TAR-001</name>
    <dbReference type="NCBI Taxonomy" id="1391729"/>
    <lineage>
        <taxon>Bacteria</taxon>
        <taxon>Pseudomonadati</taxon>
        <taxon>Pseudomonadota</taxon>
        <taxon>Alphaproteobacteria</taxon>
        <taxon>Caulobacterales</taxon>
        <taxon>Caulobacteraceae</taxon>
        <taxon>Brevundimonas</taxon>
    </lineage>
</organism>
<feature type="transmembrane region" description="Helical" evidence="1">
    <location>
        <begin position="249"/>
        <end position="266"/>
    </location>
</feature>
<dbReference type="Pfam" id="PF12412">
    <property type="entry name" value="DUF3667"/>
    <property type="match status" value="1"/>
</dbReference>
<feature type="transmembrane region" description="Helical" evidence="1">
    <location>
        <begin position="223"/>
        <end position="243"/>
    </location>
</feature>
<feature type="transmembrane region" description="Helical" evidence="1">
    <location>
        <begin position="191"/>
        <end position="211"/>
    </location>
</feature>
<accession>A0A8E0NCV4</accession>
<feature type="transmembrane region" description="Helical" evidence="1">
    <location>
        <begin position="87"/>
        <end position="110"/>
    </location>
</feature>
<dbReference type="InterPro" id="IPR022134">
    <property type="entry name" value="DUF3667"/>
</dbReference>
<evidence type="ECO:0008006" key="4">
    <source>
        <dbReference type="Google" id="ProtNLM"/>
    </source>
</evidence>
<proteinExistence type="predicted"/>
<dbReference type="RefSeq" id="WP_021698095.1">
    <property type="nucleotide sequence ID" value="NZ_BATC01000047.1"/>
</dbReference>
<keyword evidence="1" id="KW-1133">Transmembrane helix</keyword>
<reference evidence="3" key="1">
    <citation type="journal article" date="2013" name="Genome Announc.">
        <title>Draft Genome Sequence of the Dimorphic Prosthecate Bacterium Brevundimonas abyssalis TAR-001T.</title>
        <authorList>
            <person name="Tsubouchi T."/>
            <person name="Nishi S."/>
            <person name="Usui K."/>
            <person name="Shimane Y."/>
            <person name="Takaki Y."/>
            <person name="Maruyama T."/>
            <person name="Hatada Y."/>
        </authorList>
    </citation>
    <scope>NUCLEOTIDE SEQUENCE [LARGE SCALE GENOMIC DNA]</scope>
    <source>
        <strain evidence="3">TAR-001</strain>
    </source>
</reference>
<keyword evidence="3" id="KW-1185">Reference proteome</keyword>
<keyword evidence="1" id="KW-0472">Membrane</keyword>
<protein>
    <recommendedName>
        <fullName evidence="4">DUF3667 domain-containing protein</fullName>
    </recommendedName>
</protein>
<comment type="caution">
    <text evidence="2">The sequence shown here is derived from an EMBL/GenBank/DDBJ whole genome shotgun (WGS) entry which is preliminary data.</text>
</comment>
<evidence type="ECO:0000313" key="2">
    <source>
        <dbReference type="EMBL" id="GAD60001.1"/>
    </source>
</evidence>
<sequence>MTAVGEPGGACAACGVTLNGRYCHACGQDTEARPRPLREMALEAFSETSLIDGQGVRTLVALVTRPSRILIAYREGAGSLYASPVKIFVVVTALFLAVLNFSDVVIYQYVRHVEPGAQVTARADPDGYTVHVTGETDAELWMQRRVEPAIDPRIHAAMQEAADRATSELDRQNLLYEIQDDRQTARFSERLAAWLPNAIWLLTPLFALLLGRLFGRRRLFMEHLVFALWAHVTAFTLLMLLALANRFGANLPAWPLVIPYLFYFARAASRYYGLSMVSAAWRSAAHLALYLLLVLLPAALIVAISVIDMEAYIAFLAA</sequence>